<dbReference type="InterPro" id="IPR017880">
    <property type="entry name" value="KilA_N"/>
</dbReference>
<dbReference type="SMART" id="SM01252">
    <property type="entry name" value="KilA-N"/>
    <property type="match status" value="1"/>
</dbReference>
<feature type="domain" description="KilA-N" evidence="1">
    <location>
        <begin position="1"/>
        <end position="107"/>
    </location>
</feature>
<dbReference type="KEGG" id="atw:C0099_11110"/>
<dbReference type="PROSITE" id="PS51301">
    <property type="entry name" value="KILA_N"/>
    <property type="match status" value="1"/>
</dbReference>
<dbReference type="RefSeq" id="WP_102247478.1">
    <property type="nucleotide sequence ID" value="NZ_CP025682.1"/>
</dbReference>
<organism evidence="2 3">
    <name type="scientific">Pseudazoarcus pumilus</name>
    <dbReference type="NCBI Taxonomy" id="2067960"/>
    <lineage>
        <taxon>Bacteria</taxon>
        <taxon>Pseudomonadati</taxon>
        <taxon>Pseudomonadota</taxon>
        <taxon>Betaproteobacteria</taxon>
        <taxon>Rhodocyclales</taxon>
        <taxon>Zoogloeaceae</taxon>
        <taxon>Pseudazoarcus</taxon>
    </lineage>
</organism>
<dbReference type="Pfam" id="PF04383">
    <property type="entry name" value="KilA-N"/>
    <property type="match status" value="1"/>
</dbReference>
<evidence type="ECO:0000259" key="1">
    <source>
        <dbReference type="PROSITE" id="PS51301"/>
    </source>
</evidence>
<dbReference type="OrthoDB" id="9808959at2"/>
<keyword evidence="3" id="KW-1185">Reference proteome</keyword>
<proteinExistence type="predicted"/>
<dbReference type="AlphaFoldDB" id="A0A2I6S828"/>
<protein>
    <recommendedName>
        <fullName evidence="1">KilA-N domain-containing protein</fullName>
    </recommendedName>
</protein>
<dbReference type="InterPro" id="IPR018004">
    <property type="entry name" value="KilA/APSES_HTH"/>
</dbReference>
<sequence length="237" mass="25915">MHPTLHILGTTVRTDDDGRVSLNDIHTAASAASMTDGKRDPRRWQKEAGEQFIEFLAENLNVRKSDICKARRGAGGGTFAHWQVALAYAKYLSPALHVQVNEVYARFKSGDITLADEIADRATPEQQEWLAKRSAGKAARNQLTSTLAAHGVHGKGFADCTNAIYRPILGGKKSEICAKRGLPANTNLRDTMDLEQLTRTALAEIVARKRITRGNVRGNQRCAYECHSAAAAVAHVQ</sequence>
<name>A0A2I6S828_9RHOO</name>
<dbReference type="EMBL" id="CP025682">
    <property type="protein sequence ID" value="AUN95429.1"/>
    <property type="molecule type" value="Genomic_DNA"/>
</dbReference>
<reference evidence="2 3" key="1">
    <citation type="submission" date="2018-01" db="EMBL/GenBank/DDBJ databases">
        <authorList>
            <person name="Fu G.-Y."/>
        </authorList>
    </citation>
    <scope>NUCLEOTIDE SEQUENCE [LARGE SCALE GENOMIC DNA]</scope>
    <source>
        <strain evidence="2 3">SY39</strain>
    </source>
</reference>
<dbReference type="Proteomes" id="UP000242205">
    <property type="component" value="Chromosome"/>
</dbReference>
<evidence type="ECO:0000313" key="2">
    <source>
        <dbReference type="EMBL" id="AUN95429.1"/>
    </source>
</evidence>
<gene>
    <name evidence="2" type="ORF">C0099_11110</name>
</gene>
<evidence type="ECO:0000313" key="3">
    <source>
        <dbReference type="Proteomes" id="UP000242205"/>
    </source>
</evidence>
<accession>A0A2I6S828</accession>